<evidence type="ECO:0000313" key="3">
    <source>
        <dbReference type="EMBL" id="MBB5035737.1"/>
    </source>
</evidence>
<name>A0A7W7YGG4_9BACT</name>
<dbReference type="AlphaFoldDB" id="A0A7W7YGG4"/>
<keyword evidence="2" id="KW-0175">Coiled coil</keyword>
<feature type="coiled-coil region" evidence="2">
    <location>
        <begin position="135"/>
        <end position="162"/>
    </location>
</feature>
<dbReference type="RefSeq" id="WP_184344830.1">
    <property type="nucleotide sequence ID" value="NZ_JACHIG010000026.1"/>
</dbReference>
<keyword evidence="4" id="KW-1185">Reference proteome</keyword>
<organism evidence="3 4">
    <name type="scientific">Prosthecobacter vanneervenii</name>
    <dbReference type="NCBI Taxonomy" id="48466"/>
    <lineage>
        <taxon>Bacteria</taxon>
        <taxon>Pseudomonadati</taxon>
        <taxon>Verrucomicrobiota</taxon>
        <taxon>Verrucomicrobiia</taxon>
        <taxon>Verrucomicrobiales</taxon>
        <taxon>Verrucomicrobiaceae</taxon>
        <taxon>Prosthecobacter</taxon>
    </lineage>
</organism>
<comment type="caution">
    <text evidence="3">The sequence shown here is derived from an EMBL/GenBank/DDBJ whole genome shotgun (WGS) entry which is preliminary data.</text>
</comment>
<dbReference type="PANTHER" id="PTHR37298">
    <property type="entry name" value="UPF0111 PROTEIN YKAA"/>
    <property type="match status" value="1"/>
</dbReference>
<accession>A0A7W7YGG4</accession>
<dbReference type="Proteomes" id="UP000590740">
    <property type="component" value="Unassembled WGS sequence"/>
</dbReference>
<evidence type="ECO:0000256" key="2">
    <source>
        <dbReference type="SAM" id="Coils"/>
    </source>
</evidence>
<dbReference type="InterPro" id="IPR038078">
    <property type="entry name" value="PhoU-like_sf"/>
</dbReference>
<gene>
    <name evidence="3" type="ORF">HNQ65_005351</name>
</gene>
<sequence>MISFQKLFGKSDVFYDLLESSASHARQSVQSLHALLSDPSAPQNLDAFTAARREDKKITQQIDEALCKTFVTELEREDIEALANALYKIPKTVEKIAERLLICKDRLAGADFSRQVKLMDAAAEVVLTMVVELRKKLHLERVKVLNEKIQQVEGEADKLMIDCLKALYTSEKDAVLVVILKDLYDLMEKVVDRCRDAGNVVAHIVLKNS</sequence>
<reference evidence="3 4" key="1">
    <citation type="submission" date="2020-08" db="EMBL/GenBank/DDBJ databases">
        <title>Genomic Encyclopedia of Type Strains, Phase IV (KMG-IV): sequencing the most valuable type-strain genomes for metagenomic binning, comparative biology and taxonomic classification.</title>
        <authorList>
            <person name="Goeker M."/>
        </authorList>
    </citation>
    <scope>NUCLEOTIDE SEQUENCE [LARGE SCALE GENOMIC DNA]</scope>
    <source>
        <strain evidence="3 4">DSM 12252</strain>
    </source>
</reference>
<proteinExistence type="inferred from homology"/>
<protein>
    <recommendedName>
        <fullName evidence="5">Pit accessory protein</fullName>
    </recommendedName>
</protein>
<dbReference type="EMBL" id="JACHIG010000026">
    <property type="protein sequence ID" value="MBB5035737.1"/>
    <property type="molecule type" value="Genomic_DNA"/>
</dbReference>
<evidence type="ECO:0000313" key="4">
    <source>
        <dbReference type="Proteomes" id="UP000590740"/>
    </source>
</evidence>
<evidence type="ECO:0000256" key="1">
    <source>
        <dbReference type="ARBA" id="ARBA00008591"/>
    </source>
</evidence>
<dbReference type="InterPro" id="IPR018445">
    <property type="entry name" value="Put_Phosphate_transp_reg"/>
</dbReference>
<comment type="similarity">
    <text evidence="1">Belongs to the UPF0111 family.</text>
</comment>
<dbReference type="InterPro" id="IPR052912">
    <property type="entry name" value="UPF0111_domain"/>
</dbReference>
<dbReference type="PANTHER" id="PTHR37298:SF1">
    <property type="entry name" value="UPF0111 PROTEIN YKAA"/>
    <property type="match status" value="1"/>
</dbReference>
<evidence type="ECO:0008006" key="5">
    <source>
        <dbReference type="Google" id="ProtNLM"/>
    </source>
</evidence>
<dbReference type="Pfam" id="PF01865">
    <property type="entry name" value="PhoU_div"/>
    <property type="match status" value="1"/>
</dbReference>
<dbReference type="Gene3D" id="1.20.58.220">
    <property type="entry name" value="Phosphate transport system protein phou homolog 2, domain 2"/>
    <property type="match status" value="1"/>
</dbReference>